<sequence length="250" mass="28408">MSKSALLTIWLLLFATWTELNAQDAKAPSKAGGSPDSDKSRPSSPQGAASKARENETPSPGTPTADAGSQELTPYEDDPKHRERQHMEDFMNIEERIYVIKRDFNLGRGETCESAQRERKINDKDYWYTLRARQYKIVNDLIAVRVIFTISKTGVHKEYNAVRYQHGLDQPRRERKLMYISPEKTCAILVEDLGNGHKGCQLVQPESAIDNGIPEECDKIYKASCGKKSVQVYEPICRNLPDVTPRHREL</sequence>
<evidence type="ECO:0000256" key="2">
    <source>
        <dbReference type="SAM" id="SignalP"/>
    </source>
</evidence>
<dbReference type="EMBL" id="JARKHS020002143">
    <property type="protein sequence ID" value="KAK8787076.1"/>
    <property type="molecule type" value="Genomic_DNA"/>
</dbReference>
<accession>A0AAQ4FJ43</accession>
<dbReference type="GO" id="GO:0043176">
    <property type="term" value="F:amine binding"/>
    <property type="evidence" value="ECO:0007669"/>
    <property type="project" value="InterPro"/>
</dbReference>
<keyword evidence="2" id="KW-0732">Signal</keyword>
<organism evidence="3 4">
    <name type="scientific">Amblyomma americanum</name>
    <name type="common">Lone star tick</name>
    <dbReference type="NCBI Taxonomy" id="6943"/>
    <lineage>
        <taxon>Eukaryota</taxon>
        <taxon>Metazoa</taxon>
        <taxon>Ecdysozoa</taxon>
        <taxon>Arthropoda</taxon>
        <taxon>Chelicerata</taxon>
        <taxon>Arachnida</taxon>
        <taxon>Acari</taxon>
        <taxon>Parasitiformes</taxon>
        <taxon>Ixodida</taxon>
        <taxon>Ixodoidea</taxon>
        <taxon>Ixodidae</taxon>
        <taxon>Amblyomminae</taxon>
        <taxon>Amblyomma</taxon>
    </lineage>
</organism>
<proteinExistence type="predicted"/>
<dbReference type="GO" id="GO:0030682">
    <property type="term" value="P:symbiont-mediated perturbation of host defenses"/>
    <property type="evidence" value="ECO:0007669"/>
    <property type="project" value="InterPro"/>
</dbReference>
<dbReference type="Pfam" id="PF02098">
    <property type="entry name" value="His_binding"/>
    <property type="match status" value="1"/>
</dbReference>
<evidence type="ECO:0008006" key="5">
    <source>
        <dbReference type="Google" id="ProtNLM"/>
    </source>
</evidence>
<dbReference type="InterPro" id="IPR002970">
    <property type="entry name" value="Tick_his-bd"/>
</dbReference>
<feature type="chain" id="PRO_5042877900" description="Salivary lipocalin" evidence="2">
    <location>
        <begin position="23"/>
        <end position="250"/>
    </location>
</feature>
<keyword evidence="4" id="KW-1185">Reference proteome</keyword>
<evidence type="ECO:0000313" key="3">
    <source>
        <dbReference type="EMBL" id="KAK8787076.1"/>
    </source>
</evidence>
<comment type="caution">
    <text evidence="3">The sequence shown here is derived from an EMBL/GenBank/DDBJ whole genome shotgun (WGS) entry which is preliminary data.</text>
</comment>
<dbReference type="InterPro" id="IPR012674">
    <property type="entry name" value="Calycin"/>
</dbReference>
<evidence type="ECO:0000313" key="4">
    <source>
        <dbReference type="Proteomes" id="UP001321473"/>
    </source>
</evidence>
<gene>
    <name evidence="3" type="ORF">V5799_023149</name>
</gene>
<protein>
    <recommendedName>
        <fullName evidence="5">Salivary lipocalin</fullName>
    </recommendedName>
</protein>
<name>A0AAQ4FJ43_AMBAM</name>
<reference evidence="3 4" key="1">
    <citation type="journal article" date="2023" name="Arcadia Sci">
        <title>De novo assembly of a long-read Amblyomma americanum tick genome.</title>
        <authorList>
            <person name="Chou S."/>
            <person name="Poskanzer K.E."/>
            <person name="Rollins M."/>
            <person name="Thuy-Boun P.S."/>
        </authorList>
    </citation>
    <scope>NUCLEOTIDE SEQUENCE [LARGE SCALE GENOMIC DNA]</scope>
    <source>
        <strain evidence="3">F_SG_1</strain>
        <tissue evidence="3">Salivary glands</tissue>
    </source>
</reference>
<feature type="region of interest" description="Disordered" evidence="1">
    <location>
        <begin position="23"/>
        <end position="83"/>
    </location>
</feature>
<dbReference type="SUPFAM" id="SSF50814">
    <property type="entry name" value="Lipocalins"/>
    <property type="match status" value="1"/>
</dbReference>
<dbReference type="Proteomes" id="UP001321473">
    <property type="component" value="Unassembled WGS sequence"/>
</dbReference>
<feature type="signal peptide" evidence="2">
    <location>
        <begin position="1"/>
        <end position="22"/>
    </location>
</feature>
<dbReference type="AlphaFoldDB" id="A0AAQ4FJ43"/>
<dbReference type="Gene3D" id="2.40.128.20">
    <property type="match status" value="1"/>
</dbReference>
<evidence type="ECO:0000256" key="1">
    <source>
        <dbReference type="SAM" id="MobiDB-lite"/>
    </source>
</evidence>